<dbReference type="InterPro" id="IPR036259">
    <property type="entry name" value="MFS_trans_sf"/>
</dbReference>
<feature type="transmembrane region" description="Helical" evidence="7">
    <location>
        <begin position="387"/>
        <end position="405"/>
    </location>
</feature>
<protein>
    <submittedName>
        <fullName evidence="9">Enterobactin exporter EntS</fullName>
    </submittedName>
</protein>
<feature type="transmembrane region" description="Helical" evidence="7">
    <location>
        <begin position="360"/>
        <end position="381"/>
    </location>
</feature>
<dbReference type="AlphaFoldDB" id="A0A6N2R5P5"/>
<feature type="transmembrane region" description="Helical" evidence="7">
    <location>
        <begin position="261"/>
        <end position="279"/>
    </location>
</feature>
<evidence type="ECO:0000256" key="6">
    <source>
        <dbReference type="ARBA" id="ARBA00023136"/>
    </source>
</evidence>
<evidence type="ECO:0000313" key="9">
    <source>
        <dbReference type="EMBL" id="VYS76066.1"/>
    </source>
</evidence>
<keyword evidence="4 7" id="KW-0812">Transmembrane</keyword>
<feature type="transmembrane region" description="Helical" evidence="7">
    <location>
        <begin position="55"/>
        <end position="75"/>
    </location>
</feature>
<feature type="domain" description="Major facilitator superfamily (MFS) profile" evidence="8">
    <location>
        <begin position="18"/>
        <end position="411"/>
    </location>
</feature>
<evidence type="ECO:0000256" key="7">
    <source>
        <dbReference type="SAM" id="Phobius"/>
    </source>
</evidence>
<dbReference type="SUPFAM" id="SSF103473">
    <property type="entry name" value="MFS general substrate transporter"/>
    <property type="match status" value="1"/>
</dbReference>
<keyword evidence="2" id="KW-0813">Transport</keyword>
<evidence type="ECO:0000259" key="8">
    <source>
        <dbReference type="PROSITE" id="PS50850"/>
    </source>
</evidence>
<evidence type="ECO:0000256" key="3">
    <source>
        <dbReference type="ARBA" id="ARBA00022475"/>
    </source>
</evidence>
<comment type="subcellular location">
    <subcellularLocation>
        <location evidence="1">Cell membrane</location>
        <topology evidence="1">Multi-pass membrane protein</topology>
    </subcellularLocation>
</comment>
<dbReference type="PANTHER" id="PTHR23513:SF6">
    <property type="entry name" value="MAJOR FACILITATOR SUPERFAMILY ASSOCIATED DOMAIN-CONTAINING PROTEIN"/>
    <property type="match status" value="1"/>
</dbReference>
<evidence type="ECO:0000256" key="5">
    <source>
        <dbReference type="ARBA" id="ARBA00022989"/>
    </source>
</evidence>
<dbReference type="GO" id="GO:0022857">
    <property type="term" value="F:transmembrane transporter activity"/>
    <property type="evidence" value="ECO:0007669"/>
    <property type="project" value="InterPro"/>
</dbReference>
<feature type="transmembrane region" description="Helical" evidence="7">
    <location>
        <begin position="178"/>
        <end position="197"/>
    </location>
</feature>
<dbReference type="GO" id="GO:0005886">
    <property type="term" value="C:plasma membrane"/>
    <property type="evidence" value="ECO:0007669"/>
    <property type="project" value="UniProtKB-SubCell"/>
</dbReference>
<dbReference type="InterPro" id="IPR020846">
    <property type="entry name" value="MFS_dom"/>
</dbReference>
<dbReference type="PANTHER" id="PTHR23513">
    <property type="entry name" value="INTEGRAL MEMBRANE EFFLUX PROTEIN-RELATED"/>
    <property type="match status" value="1"/>
</dbReference>
<proteinExistence type="predicted"/>
<evidence type="ECO:0000256" key="2">
    <source>
        <dbReference type="ARBA" id="ARBA00022448"/>
    </source>
</evidence>
<dbReference type="PROSITE" id="PS50850">
    <property type="entry name" value="MFS"/>
    <property type="match status" value="1"/>
</dbReference>
<keyword evidence="5 7" id="KW-1133">Transmembrane helix</keyword>
<keyword evidence="3" id="KW-1003">Cell membrane</keyword>
<feature type="transmembrane region" description="Helical" evidence="7">
    <location>
        <begin position="291"/>
        <end position="312"/>
    </location>
</feature>
<reference evidence="9" key="1">
    <citation type="submission" date="2019-11" db="EMBL/GenBank/DDBJ databases">
        <authorList>
            <person name="Feng L."/>
        </authorList>
    </citation>
    <scope>NUCLEOTIDE SEQUENCE</scope>
    <source>
        <strain evidence="9">AodontolyticusLFYP35</strain>
    </source>
</reference>
<feature type="transmembrane region" description="Helical" evidence="7">
    <location>
        <begin position="227"/>
        <end position="249"/>
    </location>
</feature>
<feature type="transmembrane region" description="Helical" evidence="7">
    <location>
        <begin position="318"/>
        <end position="339"/>
    </location>
</feature>
<feature type="transmembrane region" description="Helical" evidence="7">
    <location>
        <begin position="113"/>
        <end position="132"/>
    </location>
</feature>
<dbReference type="InterPro" id="IPR010290">
    <property type="entry name" value="TM_effector"/>
</dbReference>
<organism evidence="9">
    <name type="scientific">Schaalia odontolytica</name>
    <dbReference type="NCBI Taxonomy" id="1660"/>
    <lineage>
        <taxon>Bacteria</taxon>
        <taxon>Bacillati</taxon>
        <taxon>Actinomycetota</taxon>
        <taxon>Actinomycetes</taxon>
        <taxon>Actinomycetales</taxon>
        <taxon>Actinomycetaceae</taxon>
        <taxon>Schaalia</taxon>
    </lineage>
</organism>
<evidence type="ECO:0000256" key="4">
    <source>
        <dbReference type="ARBA" id="ARBA00022692"/>
    </source>
</evidence>
<evidence type="ECO:0000256" key="1">
    <source>
        <dbReference type="ARBA" id="ARBA00004651"/>
    </source>
</evidence>
<accession>A0A6N2R5P5</accession>
<feature type="transmembrane region" description="Helical" evidence="7">
    <location>
        <begin position="21"/>
        <end position="49"/>
    </location>
</feature>
<sequence length="423" mass="45293">MNRGLGRLLSHPLTRNSAFMHLWAGQTAAEFGFQVATLATSAIAISLLHATESEIGVLAGLQTLAFLLIGLPAGAWVDRWRKRRVMIVADLVRVLALISIPIAYQWFSLTLTHLMVVAALLGLATVFFDVAYQSYVPVIASTRYIAAANGRLEASYQVGAAGGPGLGGWLLGVFAPPLAYVFTAATYVFSTLAIWRIRTPEPQPARSSASLFAQIREGLSFVRHERLLFPLFSCISFAAFTGSGVRVLLPILVLRTLGMNATQLGVLLSAGALGGILGAMTRSLWLGRLGIGRCIVITYVIGVSILVLQPVALHVPEIAGWVIAAAGVVYSYFITIYNVTQMSLRQEICPKWMLGRMNATFRFAVWGVMPLGSVAAGFLAAIVGVEAAMYIFVVLSVLAGVAMAFTPAARIKDSHVALDPSQN</sequence>
<keyword evidence="6 7" id="KW-0472">Membrane</keyword>
<dbReference type="Pfam" id="PF05977">
    <property type="entry name" value="MFS_3"/>
    <property type="match status" value="1"/>
</dbReference>
<dbReference type="EMBL" id="CACRSM010000002">
    <property type="protein sequence ID" value="VYS76066.1"/>
    <property type="molecule type" value="Genomic_DNA"/>
</dbReference>
<name>A0A6N2R5P5_9ACTO</name>
<dbReference type="Gene3D" id="1.20.1250.20">
    <property type="entry name" value="MFS general substrate transporter like domains"/>
    <property type="match status" value="1"/>
</dbReference>
<gene>
    <name evidence="9" type="ORF">AOLFYP35_00177</name>
</gene>
<dbReference type="CDD" id="cd06173">
    <property type="entry name" value="MFS_MefA_like"/>
    <property type="match status" value="1"/>
</dbReference>